<accession>A0A9X0AK18</accession>
<sequence>MNNGNNIRPLKESEDEDDQARLRRAGELDAIFEGFFEPLDSDITSLPDSAFDDPPIFDPGNTDQPVGILGSLPSSQQTVPIFIQLILLILMIIYLNYHFRKPQPEPSPTRPDAPQPG</sequence>
<name>A0A9X0AK18_9HELO</name>
<dbReference type="AlphaFoldDB" id="A0A9X0AK18"/>
<proteinExistence type="predicted"/>
<evidence type="ECO:0000256" key="2">
    <source>
        <dbReference type="SAM" id="Phobius"/>
    </source>
</evidence>
<feature type="transmembrane region" description="Helical" evidence="2">
    <location>
        <begin position="79"/>
        <end position="97"/>
    </location>
</feature>
<keyword evidence="2" id="KW-1133">Transmembrane helix</keyword>
<protein>
    <submittedName>
        <fullName evidence="3">Uncharacterized protein</fullName>
    </submittedName>
</protein>
<keyword evidence="2" id="KW-0812">Transmembrane</keyword>
<evidence type="ECO:0000313" key="3">
    <source>
        <dbReference type="EMBL" id="KAJ8064120.1"/>
    </source>
</evidence>
<keyword evidence="4" id="KW-1185">Reference proteome</keyword>
<comment type="caution">
    <text evidence="3">The sequence shown here is derived from an EMBL/GenBank/DDBJ whole genome shotgun (WGS) entry which is preliminary data.</text>
</comment>
<feature type="region of interest" description="Disordered" evidence="1">
    <location>
        <begin position="43"/>
        <end position="62"/>
    </location>
</feature>
<evidence type="ECO:0000313" key="4">
    <source>
        <dbReference type="Proteomes" id="UP001152300"/>
    </source>
</evidence>
<feature type="region of interest" description="Disordered" evidence="1">
    <location>
        <begin position="1"/>
        <end position="24"/>
    </location>
</feature>
<dbReference type="EMBL" id="JAPEIS010000008">
    <property type="protein sequence ID" value="KAJ8064120.1"/>
    <property type="molecule type" value="Genomic_DNA"/>
</dbReference>
<organism evidence="3 4">
    <name type="scientific">Sclerotinia nivalis</name>
    <dbReference type="NCBI Taxonomy" id="352851"/>
    <lineage>
        <taxon>Eukaryota</taxon>
        <taxon>Fungi</taxon>
        <taxon>Dikarya</taxon>
        <taxon>Ascomycota</taxon>
        <taxon>Pezizomycotina</taxon>
        <taxon>Leotiomycetes</taxon>
        <taxon>Helotiales</taxon>
        <taxon>Sclerotiniaceae</taxon>
        <taxon>Sclerotinia</taxon>
    </lineage>
</organism>
<reference evidence="3" key="1">
    <citation type="submission" date="2022-11" db="EMBL/GenBank/DDBJ databases">
        <title>Genome Resource of Sclerotinia nivalis Strain SnTB1, a Plant Pathogen Isolated from American Ginseng.</title>
        <authorList>
            <person name="Fan S."/>
        </authorList>
    </citation>
    <scope>NUCLEOTIDE SEQUENCE</scope>
    <source>
        <strain evidence="3">SnTB1</strain>
    </source>
</reference>
<evidence type="ECO:0000256" key="1">
    <source>
        <dbReference type="SAM" id="MobiDB-lite"/>
    </source>
</evidence>
<gene>
    <name evidence="3" type="ORF">OCU04_007956</name>
</gene>
<keyword evidence="2" id="KW-0472">Membrane</keyword>
<dbReference type="Proteomes" id="UP001152300">
    <property type="component" value="Unassembled WGS sequence"/>
</dbReference>